<dbReference type="EMBL" id="JABTEG010000006">
    <property type="protein sequence ID" value="KAG4304747.1"/>
    <property type="molecule type" value="Genomic_DNA"/>
</dbReference>
<evidence type="ECO:0000313" key="2">
    <source>
        <dbReference type="Proteomes" id="UP000768646"/>
    </source>
</evidence>
<evidence type="ECO:0000313" key="1">
    <source>
        <dbReference type="EMBL" id="KAG4304747.1"/>
    </source>
</evidence>
<proteinExistence type="predicted"/>
<name>A0ACB7CCF6_9ASCO</name>
<gene>
    <name evidence="1" type="ORF">PORY_001800</name>
</gene>
<sequence length="243" mass="28775">MEKKQVYPIVLVAPLKQNKVIEEITIKKYTPVITDIFGEHELILLEIQGTIERDNKDNDTKLPINQSKFRIFILRMQYRFICTNTFSQLLNLKKSKCLKYSEKEILREKSISTLIYRVQFVFFRKYSSELTNREYHQLADNTIEKILYALEQMQEDYPEKVIEVEYSQGVLTLDLGHYGTYVLNKQPPNKQIWVSSPISGPKRYDWIPSKNKKSGKWMYLRDNGILEDLLKNELKEIIGDLKL</sequence>
<reference evidence="1 2" key="1">
    <citation type="journal article" date="2021" name="Commun. Biol.">
        <title>Genomic insights into the host specific adaptation of the Pneumocystis genus.</title>
        <authorList>
            <person name="Cisse O.H."/>
            <person name="Ma L."/>
            <person name="Dekker J.P."/>
            <person name="Khil P.P."/>
            <person name="Youn J.-H."/>
            <person name="Brenchley J.M."/>
            <person name="Blair R."/>
            <person name="Pahar B."/>
            <person name="Chabe M."/>
            <person name="Van Rompay K.K.A."/>
            <person name="Keesler R."/>
            <person name="Sukura A."/>
            <person name="Hirsch V."/>
            <person name="Kutty G."/>
            <person name="Liu Y."/>
            <person name="Peng L."/>
            <person name="Chen J."/>
            <person name="Song J."/>
            <person name="Weissenbacher-Lang C."/>
            <person name="Xu J."/>
            <person name="Upham N.S."/>
            <person name="Stajich J.E."/>
            <person name="Cuomo C.A."/>
            <person name="Cushion M.T."/>
            <person name="Kovacs J.A."/>
        </authorList>
    </citation>
    <scope>NUCLEOTIDE SEQUENCE [LARGE SCALE GENOMIC DNA]</scope>
    <source>
        <strain evidence="1 2">RABM</strain>
    </source>
</reference>
<protein>
    <submittedName>
        <fullName evidence="1">Uncharacterized protein</fullName>
    </submittedName>
</protein>
<organism evidence="1 2">
    <name type="scientific">Pneumocystis oryctolagi</name>
    <dbReference type="NCBI Taxonomy" id="42067"/>
    <lineage>
        <taxon>Eukaryota</taxon>
        <taxon>Fungi</taxon>
        <taxon>Dikarya</taxon>
        <taxon>Ascomycota</taxon>
        <taxon>Taphrinomycotina</taxon>
        <taxon>Pneumocystomycetes</taxon>
        <taxon>Pneumocystaceae</taxon>
        <taxon>Pneumocystis</taxon>
    </lineage>
</organism>
<comment type="caution">
    <text evidence="1">The sequence shown here is derived from an EMBL/GenBank/DDBJ whole genome shotgun (WGS) entry which is preliminary data.</text>
</comment>
<dbReference type="Proteomes" id="UP000768646">
    <property type="component" value="Unassembled WGS sequence"/>
</dbReference>
<keyword evidence="2" id="KW-1185">Reference proteome</keyword>
<accession>A0ACB7CCF6</accession>